<dbReference type="InterPro" id="IPR013785">
    <property type="entry name" value="Aldolase_TIM"/>
</dbReference>
<evidence type="ECO:0000259" key="2">
    <source>
        <dbReference type="Pfam" id="PF00478"/>
    </source>
</evidence>
<evidence type="ECO:0000256" key="1">
    <source>
        <dbReference type="ARBA" id="ARBA00005502"/>
    </source>
</evidence>
<dbReference type="InterPro" id="IPR005990">
    <property type="entry name" value="IMP_DH"/>
</dbReference>
<proteinExistence type="inferred from homology"/>
<dbReference type="GO" id="GO:0006183">
    <property type="term" value="P:GTP biosynthetic process"/>
    <property type="evidence" value="ECO:0007669"/>
    <property type="project" value="TreeGrafter"/>
</dbReference>
<dbReference type="SUPFAM" id="SSF51412">
    <property type="entry name" value="Inosine monophosphate dehydrogenase (IMPDH)"/>
    <property type="match status" value="1"/>
</dbReference>
<dbReference type="InterPro" id="IPR001093">
    <property type="entry name" value="IMP_DH_GMPRt"/>
</dbReference>
<comment type="similarity">
    <text evidence="1">Belongs to the IMPDH/GMPR family.</text>
</comment>
<dbReference type="Pfam" id="PF00478">
    <property type="entry name" value="IMPDH"/>
    <property type="match status" value="1"/>
</dbReference>
<comment type="caution">
    <text evidence="3">The sequence shown here is derived from an EMBL/GenBank/DDBJ whole genome shotgun (WGS) entry which is preliminary data.</text>
</comment>
<gene>
    <name evidence="3" type="ORF">F4Y08_11290</name>
</gene>
<accession>A0A6B1DW57</accession>
<dbReference type="PANTHER" id="PTHR11911">
    <property type="entry name" value="INOSINE-5-MONOPHOSPHATE DEHYDROGENASE RELATED"/>
    <property type="match status" value="1"/>
</dbReference>
<evidence type="ECO:0000313" key="3">
    <source>
        <dbReference type="EMBL" id="MYD90902.1"/>
    </source>
</evidence>
<reference evidence="3" key="1">
    <citation type="submission" date="2019-09" db="EMBL/GenBank/DDBJ databases">
        <title>Characterisation of the sponge microbiome using genome-centric metagenomics.</title>
        <authorList>
            <person name="Engelberts J.P."/>
            <person name="Robbins S.J."/>
            <person name="De Goeij J.M."/>
            <person name="Aranda M."/>
            <person name="Bell S.C."/>
            <person name="Webster N.S."/>
        </authorList>
    </citation>
    <scope>NUCLEOTIDE SEQUENCE</scope>
    <source>
        <strain evidence="3">SB0662_bin_9</strain>
    </source>
</reference>
<dbReference type="PANTHER" id="PTHR11911:SF111">
    <property type="entry name" value="INOSINE-5'-MONOPHOSPHATE DEHYDROGENASE"/>
    <property type="match status" value="1"/>
</dbReference>
<dbReference type="Gene3D" id="3.20.20.70">
    <property type="entry name" value="Aldolase class I"/>
    <property type="match status" value="1"/>
</dbReference>
<protein>
    <submittedName>
        <fullName evidence="3">Guanosine monophosphate reductase</fullName>
    </submittedName>
</protein>
<organism evidence="3">
    <name type="scientific">Caldilineaceae bacterium SB0662_bin_9</name>
    <dbReference type="NCBI Taxonomy" id="2605258"/>
    <lineage>
        <taxon>Bacteria</taxon>
        <taxon>Bacillati</taxon>
        <taxon>Chloroflexota</taxon>
        <taxon>Caldilineae</taxon>
        <taxon>Caldilineales</taxon>
        <taxon>Caldilineaceae</taxon>
    </lineage>
</organism>
<dbReference type="CDD" id="cd00381">
    <property type="entry name" value="IMPDH"/>
    <property type="match status" value="1"/>
</dbReference>
<dbReference type="EMBL" id="VXPY01000080">
    <property type="protein sequence ID" value="MYD90902.1"/>
    <property type="molecule type" value="Genomic_DNA"/>
</dbReference>
<dbReference type="FunFam" id="3.20.20.70:FF:000424">
    <property type="entry name" value="Inosine-5'-monophosphate dehydrogenase 2"/>
    <property type="match status" value="1"/>
</dbReference>
<dbReference type="AlphaFoldDB" id="A0A6B1DW57"/>
<dbReference type="SMART" id="SM01240">
    <property type="entry name" value="IMPDH"/>
    <property type="match status" value="1"/>
</dbReference>
<name>A0A6B1DW57_9CHLR</name>
<dbReference type="GO" id="GO:0003938">
    <property type="term" value="F:IMP dehydrogenase activity"/>
    <property type="evidence" value="ECO:0007669"/>
    <property type="project" value="InterPro"/>
</dbReference>
<feature type="domain" description="IMP dehydrogenase/GMP reductase" evidence="2">
    <location>
        <begin position="27"/>
        <end position="367"/>
    </location>
</feature>
<sequence>MAGCAVASNRSPGCRGHAMNLELIPFGLTYDDVLLIPRRSRIRSRLDVDLSTRLTRNRDIGLPVVAANMDTVCESDMARAMAEMGGIGIIHRFMTSKHQADEIARVKDTGPDLLVGAAIGTDRDMLARMEACVQAGTDVIVLDIAHGHSEHAIAGVQQCKDRFPEVDLIAGNVATAEGALDLTDAGADAVKVGVGPGGVCITRQVTGVGVPQLTALHNVLQSGIDVPIIADGGIRTAGDIAKALATGADTVMLGSLLAGTKESPGDVEQSSHGLVKRIRGMASREAVEDRAERLREQLDEEYFEMRSPEGVESTVPYKGLVGKIIGNLMGGVKSSFSYLNAENIREFQENAAFIRVSPAGLREGEPHIDAV</sequence>